<feature type="region of interest" description="Disordered" evidence="3">
    <location>
        <begin position="161"/>
        <end position="272"/>
    </location>
</feature>
<dbReference type="InterPro" id="IPR044517">
    <property type="entry name" value="PHOX1-4"/>
</dbReference>
<evidence type="ECO:0000256" key="2">
    <source>
        <dbReference type="ARBA" id="ARBA00022803"/>
    </source>
</evidence>
<name>A0AAD8QT17_LOLMU</name>
<reference evidence="5" key="1">
    <citation type="submission" date="2023-07" db="EMBL/GenBank/DDBJ databases">
        <title>A chromosome-level genome assembly of Lolium multiflorum.</title>
        <authorList>
            <person name="Chen Y."/>
            <person name="Copetti D."/>
            <person name="Kolliker R."/>
            <person name="Studer B."/>
        </authorList>
    </citation>
    <scope>NUCLEOTIDE SEQUENCE</scope>
    <source>
        <strain evidence="5">02402/16</strain>
        <tissue evidence="5">Leaf</tissue>
    </source>
</reference>
<evidence type="ECO:0000313" key="6">
    <source>
        <dbReference type="Proteomes" id="UP001231189"/>
    </source>
</evidence>
<accession>A0AAD8QT17</accession>
<comment type="caution">
    <text evidence="5">The sequence shown here is derived from an EMBL/GenBank/DDBJ whole genome shotgun (WGS) entry which is preliminary data.</text>
</comment>
<dbReference type="SMART" id="SM00666">
    <property type="entry name" value="PB1"/>
    <property type="match status" value="1"/>
</dbReference>
<keyword evidence="1" id="KW-0677">Repeat</keyword>
<feature type="domain" description="PB1" evidence="4">
    <location>
        <begin position="281"/>
        <end position="360"/>
    </location>
</feature>
<feature type="compositionally biased region" description="Basic and acidic residues" evidence="3">
    <location>
        <begin position="196"/>
        <end position="208"/>
    </location>
</feature>
<keyword evidence="6" id="KW-1185">Reference proteome</keyword>
<dbReference type="PANTHER" id="PTHR46183:SF1">
    <property type="entry name" value="HSP-INTERACTING PROTEIN"/>
    <property type="match status" value="1"/>
</dbReference>
<gene>
    <name evidence="5" type="ORF">QYE76_031915</name>
</gene>
<dbReference type="CDD" id="cd05992">
    <property type="entry name" value="PB1"/>
    <property type="match status" value="1"/>
</dbReference>
<dbReference type="Gene3D" id="3.10.20.90">
    <property type="entry name" value="Phosphatidylinositol 3-kinase Catalytic Subunit, Chain A, domain 1"/>
    <property type="match status" value="1"/>
</dbReference>
<dbReference type="SUPFAM" id="SSF54277">
    <property type="entry name" value="CAD &amp; PB1 domains"/>
    <property type="match status" value="1"/>
</dbReference>
<keyword evidence="2" id="KW-0802">TPR repeat</keyword>
<sequence>MGKPAAQGDTDEEVFLELSRELKEEASRLFNRKDYEGAAFKYDKAIQLLPNGHIEAAHLRSSAAQCYMRMVPGEYHRAIHQCNLALEVAPRYSRALLRRASCFQALGRPDLAWGDVEKVLGWEPGNRAAREISEGVKAALKEKGVLVAVSEPVLDGQEVNHVGEIKNGPEKEEEKKQRNGHNKQANHLGDNGVKQYKQEKPTEHKEANGIRNQQSLLEDKETNGLEMEAGGKGRKLISGHQTAHGKSKGRKHSAVKPVHHAQENRHSHTTESNISVQTEAMRDLKLVFGEDIRCARVPVDSSLSQLREIVQNKFPSLKALLIKYKDKEDDLVTITSSEELRWAKNLADPEVPVRLYVAEVDPVQELGVDVVRTQPSLLEKIPNSMAENGITGQDNEQNCYVDDWMLQFARLFKTHVGFDSDAYLDLHDLGMTLYCEAMEDTVATEEAQEIFQVAELKFQEMAALALFNWGNVSMSRARKRPLLSEDGSIELILEQVTAAYEWACSEYIKAGSKFEEAVKTKPDFFEGFIALGQQKFEQAKLSWYYAIACKIDMGTKVLGLFNNAEDNMEKGMELWEATENIHLRGLSKLNKENSMLEKMGLERYMKAMSADEAFEQASSIRSHINILWGTILYERSVVEFNLGLPSWEESLTVAMEKFKTGGASVADINVMVKNHCANETTQEGLSFKVEEIVQAWNEMYDAKKRISGAPSFRLEPIFRRRAPKLHHILEHIQYT</sequence>
<dbReference type="PROSITE" id="PS51745">
    <property type="entry name" value="PB1"/>
    <property type="match status" value="1"/>
</dbReference>
<dbReference type="Gene3D" id="1.25.40.10">
    <property type="entry name" value="Tetratricopeptide repeat domain"/>
    <property type="match status" value="1"/>
</dbReference>
<feature type="compositionally biased region" description="Basic residues" evidence="3">
    <location>
        <begin position="232"/>
        <end position="259"/>
    </location>
</feature>
<feature type="compositionally biased region" description="Basic and acidic residues" evidence="3">
    <location>
        <begin position="260"/>
        <end position="269"/>
    </location>
</feature>
<evidence type="ECO:0000256" key="3">
    <source>
        <dbReference type="SAM" id="MobiDB-lite"/>
    </source>
</evidence>
<dbReference type="InterPro" id="IPR053793">
    <property type="entry name" value="PB1-like"/>
</dbReference>
<dbReference type="EMBL" id="JAUUTY010000007">
    <property type="protein sequence ID" value="KAK1608242.1"/>
    <property type="molecule type" value="Genomic_DNA"/>
</dbReference>
<dbReference type="AlphaFoldDB" id="A0AAD8QT17"/>
<feature type="compositionally biased region" description="Basic and acidic residues" evidence="3">
    <location>
        <begin position="161"/>
        <end position="177"/>
    </location>
</feature>
<evidence type="ECO:0000256" key="1">
    <source>
        <dbReference type="ARBA" id="ARBA00022737"/>
    </source>
</evidence>
<dbReference type="InterPro" id="IPR000270">
    <property type="entry name" value="PB1_dom"/>
</dbReference>
<protein>
    <recommendedName>
        <fullName evidence="4">PB1 domain-containing protein</fullName>
    </recommendedName>
</protein>
<evidence type="ECO:0000313" key="5">
    <source>
        <dbReference type="EMBL" id="KAK1608242.1"/>
    </source>
</evidence>
<dbReference type="Pfam" id="PF00564">
    <property type="entry name" value="PB1"/>
    <property type="match status" value="1"/>
</dbReference>
<dbReference type="InterPro" id="IPR011990">
    <property type="entry name" value="TPR-like_helical_dom_sf"/>
</dbReference>
<evidence type="ECO:0000259" key="4">
    <source>
        <dbReference type="PROSITE" id="PS51745"/>
    </source>
</evidence>
<dbReference type="Proteomes" id="UP001231189">
    <property type="component" value="Unassembled WGS sequence"/>
</dbReference>
<dbReference type="SUPFAM" id="SSF48452">
    <property type="entry name" value="TPR-like"/>
    <property type="match status" value="1"/>
</dbReference>
<proteinExistence type="predicted"/>
<organism evidence="5 6">
    <name type="scientific">Lolium multiflorum</name>
    <name type="common">Italian ryegrass</name>
    <name type="synonym">Lolium perenne subsp. multiflorum</name>
    <dbReference type="NCBI Taxonomy" id="4521"/>
    <lineage>
        <taxon>Eukaryota</taxon>
        <taxon>Viridiplantae</taxon>
        <taxon>Streptophyta</taxon>
        <taxon>Embryophyta</taxon>
        <taxon>Tracheophyta</taxon>
        <taxon>Spermatophyta</taxon>
        <taxon>Magnoliopsida</taxon>
        <taxon>Liliopsida</taxon>
        <taxon>Poales</taxon>
        <taxon>Poaceae</taxon>
        <taxon>BOP clade</taxon>
        <taxon>Pooideae</taxon>
        <taxon>Poodae</taxon>
        <taxon>Poeae</taxon>
        <taxon>Poeae Chloroplast Group 2 (Poeae type)</taxon>
        <taxon>Loliodinae</taxon>
        <taxon>Loliinae</taxon>
        <taxon>Lolium</taxon>
    </lineage>
</organism>
<dbReference type="PANTHER" id="PTHR46183">
    <property type="entry name" value="PROTEIN CLMP1"/>
    <property type="match status" value="1"/>
</dbReference>